<dbReference type="PANTHER" id="PTHR43394:SF1">
    <property type="entry name" value="ATP-BINDING CASSETTE SUB-FAMILY B MEMBER 10, MITOCHONDRIAL"/>
    <property type="match status" value="1"/>
</dbReference>
<keyword evidence="5 7" id="KW-1133">Transmembrane helix</keyword>
<evidence type="ECO:0000256" key="7">
    <source>
        <dbReference type="SAM" id="Phobius"/>
    </source>
</evidence>
<feature type="transmembrane region" description="Helical" evidence="7">
    <location>
        <begin position="163"/>
        <end position="184"/>
    </location>
</feature>
<keyword evidence="11" id="KW-1185">Reference proteome</keyword>
<comment type="caution">
    <text evidence="10">The sequence shown here is derived from an EMBL/GenBank/DDBJ whole genome shotgun (WGS) entry which is preliminary data.</text>
</comment>
<dbReference type="InterPro" id="IPR039421">
    <property type="entry name" value="Type_1_exporter"/>
</dbReference>
<dbReference type="SMART" id="SM00382">
    <property type="entry name" value="AAA"/>
    <property type="match status" value="1"/>
</dbReference>
<evidence type="ECO:0000259" key="8">
    <source>
        <dbReference type="PROSITE" id="PS50893"/>
    </source>
</evidence>
<dbReference type="EMBL" id="BAABFL010000404">
    <property type="protein sequence ID" value="GAA4650546.1"/>
    <property type="molecule type" value="Genomic_DNA"/>
</dbReference>
<dbReference type="Proteomes" id="UP001500604">
    <property type="component" value="Unassembled WGS sequence"/>
</dbReference>
<dbReference type="PROSITE" id="PS00211">
    <property type="entry name" value="ABC_TRANSPORTER_1"/>
    <property type="match status" value="1"/>
</dbReference>
<dbReference type="InterPro" id="IPR003439">
    <property type="entry name" value="ABC_transporter-like_ATP-bd"/>
</dbReference>
<dbReference type="PANTHER" id="PTHR43394">
    <property type="entry name" value="ATP-DEPENDENT PERMEASE MDL1, MITOCHONDRIAL"/>
    <property type="match status" value="1"/>
</dbReference>
<dbReference type="SUPFAM" id="SSF52540">
    <property type="entry name" value="P-loop containing nucleoside triphosphate hydrolases"/>
    <property type="match status" value="1"/>
</dbReference>
<feature type="transmembrane region" description="Helical" evidence="7">
    <location>
        <begin position="20"/>
        <end position="43"/>
    </location>
</feature>
<proteinExistence type="predicted"/>
<feature type="transmembrane region" description="Helical" evidence="7">
    <location>
        <begin position="245"/>
        <end position="266"/>
    </location>
</feature>
<protein>
    <submittedName>
        <fullName evidence="10">Cysteine/glutathione ABC transporter ATP-binding protein/permease CydC</fullName>
    </submittedName>
</protein>
<dbReference type="Pfam" id="PF00664">
    <property type="entry name" value="ABC_membrane"/>
    <property type="match status" value="1"/>
</dbReference>
<dbReference type="InterPro" id="IPR003593">
    <property type="entry name" value="AAA+_ATPase"/>
</dbReference>
<dbReference type="GO" id="GO:0005524">
    <property type="term" value="F:ATP binding"/>
    <property type="evidence" value="ECO:0007669"/>
    <property type="project" value="UniProtKB-KW"/>
</dbReference>
<dbReference type="NCBIfam" id="NF008364">
    <property type="entry name" value="PRK11160.1"/>
    <property type="match status" value="1"/>
</dbReference>
<evidence type="ECO:0000256" key="4">
    <source>
        <dbReference type="ARBA" id="ARBA00022840"/>
    </source>
</evidence>
<evidence type="ECO:0000256" key="3">
    <source>
        <dbReference type="ARBA" id="ARBA00022741"/>
    </source>
</evidence>
<dbReference type="InterPro" id="IPR017871">
    <property type="entry name" value="ABC_transporter-like_CS"/>
</dbReference>
<dbReference type="RefSeq" id="WP_345196738.1">
    <property type="nucleotide sequence ID" value="NZ_BAABFL010000404.1"/>
</dbReference>
<name>A0ABP8V3P3_9GAMM</name>
<evidence type="ECO:0000313" key="10">
    <source>
        <dbReference type="EMBL" id="GAA4650546.1"/>
    </source>
</evidence>
<dbReference type="InterPro" id="IPR011527">
    <property type="entry name" value="ABC1_TM_dom"/>
</dbReference>
<evidence type="ECO:0000256" key="2">
    <source>
        <dbReference type="ARBA" id="ARBA00022692"/>
    </source>
</evidence>
<dbReference type="Gene3D" id="1.20.1560.10">
    <property type="entry name" value="ABC transporter type 1, transmembrane domain"/>
    <property type="match status" value="1"/>
</dbReference>
<keyword evidence="6 7" id="KW-0472">Membrane</keyword>
<evidence type="ECO:0000256" key="5">
    <source>
        <dbReference type="ARBA" id="ARBA00022989"/>
    </source>
</evidence>
<keyword evidence="2 7" id="KW-0812">Transmembrane</keyword>
<dbReference type="CDD" id="cd18585">
    <property type="entry name" value="ABC_6TM_CydC"/>
    <property type="match status" value="1"/>
</dbReference>
<keyword evidence="4 10" id="KW-0067">ATP-binding</keyword>
<dbReference type="PROSITE" id="PS50929">
    <property type="entry name" value="ABC_TM1F"/>
    <property type="match status" value="1"/>
</dbReference>
<dbReference type="PROSITE" id="PS50893">
    <property type="entry name" value="ABC_TRANSPORTER_2"/>
    <property type="match status" value="1"/>
</dbReference>
<evidence type="ECO:0000259" key="9">
    <source>
        <dbReference type="PROSITE" id="PS50929"/>
    </source>
</evidence>
<feature type="domain" description="ABC transmembrane type-1" evidence="9">
    <location>
        <begin position="20"/>
        <end position="308"/>
    </location>
</feature>
<evidence type="ECO:0000313" key="11">
    <source>
        <dbReference type="Proteomes" id="UP001500604"/>
    </source>
</evidence>
<organism evidence="10 11">
    <name type="scientific">Kistimonas scapharcae</name>
    <dbReference type="NCBI Taxonomy" id="1036133"/>
    <lineage>
        <taxon>Bacteria</taxon>
        <taxon>Pseudomonadati</taxon>
        <taxon>Pseudomonadota</taxon>
        <taxon>Gammaproteobacteria</taxon>
        <taxon>Oceanospirillales</taxon>
        <taxon>Endozoicomonadaceae</taxon>
        <taxon>Kistimonas</taxon>
    </lineage>
</organism>
<dbReference type="Gene3D" id="3.40.50.300">
    <property type="entry name" value="P-loop containing nucleotide triphosphate hydrolases"/>
    <property type="match status" value="1"/>
</dbReference>
<dbReference type="SUPFAM" id="SSF90123">
    <property type="entry name" value="ABC transporter transmembrane region"/>
    <property type="match status" value="1"/>
</dbReference>
<dbReference type="CDD" id="cd03228">
    <property type="entry name" value="ABCC_MRP_Like"/>
    <property type="match status" value="1"/>
</dbReference>
<dbReference type="InterPro" id="IPR014223">
    <property type="entry name" value="ABC_CydC/D"/>
</dbReference>
<feature type="domain" description="ABC transporter" evidence="8">
    <location>
        <begin position="345"/>
        <end position="554"/>
    </location>
</feature>
<comment type="subcellular location">
    <subcellularLocation>
        <location evidence="1">Cell membrane</location>
        <topology evidence="1">Multi-pass membrane protein</topology>
    </subcellularLocation>
</comment>
<keyword evidence="3" id="KW-0547">Nucleotide-binding</keyword>
<evidence type="ECO:0000256" key="6">
    <source>
        <dbReference type="ARBA" id="ARBA00023136"/>
    </source>
</evidence>
<evidence type="ECO:0000256" key="1">
    <source>
        <dbReference type="ARBA" id="ARBA00004651"/>
    </source>
</evidence>
<dbReference type="NCBIfam" id="TIGR02868">
    <property type="entry name" value="CydC"/>
    <property type="match status" value="1"/>
</dbReference>
<gene>
    <name evidence="10" type="primary">cydC</name>
    <name evidence="10" type="ORF">GCM10023116_28290</name>
</gene>
<dbReference type="Pfam" id="PF00005">
    <property type="entry name" value="ABC_tran"/>
    <property type="match status" value="1"/>
</dbReference>
<dbReference type="InterPro" id="IPR036640">
    <property type="entry name" value="ABC1_TM_sf"/>
</dbReference>
<sequence length="554" mass="59521">MRELLPFLKLYRHHSLQMGLGIILALVALAASVGLLALSGWFITATAIAGLTLATAQAFNFFTPGAGVRGFSIVRTAGRYFERVVSHDATFKLLARLRVWFYGCVEPLAPAGLRRFRQADLLNRMVADIDALDNLYLRLLTPLICAILGVVGLIVLASLFSPAAVVPLAAVLLPALLLLPVLFYRLGNRAGQAVTEAKGQLRTRLHDYVTGQAELLIFGAEPTYRAAVEEEEAQLIRQQSILARVNGFAVALVTVLAGLTLVWLLWVTAAEVSAGGLAGPIMAILALATLAAFEAIMPLPGAFQVLGQVRRSAARLNEVTRQTPMVSFPSDNQESPVVDGKGVAVTVKGLSFRYPGMMGESVLAGFDLSVRAGERIAITGHTGCGKSTLLQLLSRDWNPDAGTIAIGGCPIERMSESTLRNVMAVMPQRIHVFSATLRDNLRIASEQASDEALMKILCQVGLDRLTGGEDGLLDLWLGQGGVPLSGGEQRRLGLARVLLCDSPLLLLDEPTEGLDPDTEDRILQVLNDATHGKTLLMVTHRKAPLRVVDRIVAL</sequence>
<reference evidence="11" key="1">
    <citation type="journal article" date="2019" name="Int. J. Syst. Evol. Microbiol.">
        <title>The Global Catalogue of Microorganisms (GCM) 10K type strain sequencing project: providing services to taxonomists for standard genome sequencing and annotation.</title>
        <authorList>
            <consortium name="The Broad Institute Genomics Platform"/>
            <consortium name="The Broad Institute Genome Sequencing Center for Infectious Disease"/>
            <person name="Wu L."/>
            <person name="Ma J."/>
        </authorList>
    </citation>
    <scope>NUCLEOTIDE SEQUENCE [LARGE SCALE GENOMIC DNA]</scope>
    <source>
        <strain evidence="11">JCM 17805</strain>
    </source>
</reference>
<feature type="transmembrane region" description="Helical" evidence="7">
    <location>
        <begin position="135"/>
        <end position="157"/>
    </location>
</feature>
<accession>A0ABP8V3P3</accession>
<dbReference type="InterPro" id="IPR027417">
    <property type="entry name" value="P-loop_NTPase"/>
</dbReference>